<organism evidence="1">
    <name type="scientific">Anguilla anguilla</name>
    <name type="common">European freshwater eel</name>
    <name type="synonym">Muraena anguilla</name>
    <dbReference type="NCBI Taxonomy" id="7936"/>
    <lineage>
        <taxon>Eukaryota</taxon>
        <taxon>Metazoa</taxon>
        <taxon>Chordata</taxon>
        <taxon>Craniata</taxon>
        <taxon>Vertebrata</taxon>
        <taxon>Euteleostomi</taxon>
        <taxon>Actinopterygii</taxon>
        <taxon>Neopterygii</taxon>
        <taxon>Teleostei</taxon>
        <taxon>Anguilliformes</taxon>
        <taxon>Anguillidae</taxon>
        <taxon>Anguilla</taxon>
    </lineage>
</organism>
<dbReference type="EMBL" id="GBXM01020644">
    <property type="protein sequence ID" value="JAH87933.1"/>
    <property type="molecule type" value="Transcribed_RNA"/>
</dbReference>
<reference evidence="1" key="1">
    <citation type="submission" date="2014-11" db="EMBL/GenBank/DDBJ databases">
        <authorList>
            <person name="Amaro Gonzalez C."/>
        </authorList>
    </citation>
    <scope>NUCLEOTIDE SEQUENCE</scope>
</reference>
<dbReference type="AlphaFoldDB" id="A0A0E9WEL0"/>
<accession>A0A0E9WEL0</accession>
<protein>
    <submittedName>
        <fullName evidence="1">Uncharacterized protein</fullName>
    </submittedName>
</protein>
<evidence type="ECO:0000313" key="1">
    <source>
        <dbReference type="EMBL" id="JAH87933.1"/>
    </source>
</evidence>
<reference evidence="1" key="2">
    <citation type="journal article" date="2015" name="Fish Shellfish Immunol.">
        <title>Early steps in the European eel (Anguilla anguilla)-Vibrio vulnificus interaction in the gills: Role of the RtxA13 toxin.</title>
        <authorList>
            <person name="Callol A."/>
            <person name="Pajuelo D."/>
            <person name="Ebbesson L."/>
            <person name="Teles M."/>
            <person name="MacKenzie S."/>
            <person name="Amaro C."/>
        </authorList>
    </citation>
    <scope>NUCLEOTIDE SEQUENCE</scope>
</reference>
<sequence>MHPHEKQAFLKLKLTQFLVLLVSNQPIICLN</sequence>
<proteinExistence type="predicted"/>
<name>A0A0E9WEL0_ANGAN</name>